<feature type="domain" description="DUF6194" evidence="2">
    <location>
        <begin position="1"/>
        <end position="169"/>
    </location>
</feature>
<comment type="caution">
    <text evidence="3">The sequence shown here is derived from an EMBL/GenBank/DDBJ whole genome shotgun (WGS) entry which is preliminary data.</text>
</comment>
<dbReference type="EMBL" id="BOOI01000079">
    <property type="protein sequence ID" value="GIH88355.1"/>
    <property type="molecule type" value="Genomic_DNA"/>
</dbReference>
<protein>
    <recommendedName>
        <fullName evidence="2">DUF6194 domain-containing protein</fullName>
    </recommendedName>
</protein>
<organism evidence="3 4">
    <name type="scientific">Planobispora rosea</name>
    <dbReference type="NCBI Taxonomy" id="35762"/>
    <lineage>
        <taxon>Bacteria</taxon>
        <taxon>Bacillati</taxon>
        <taxon>Actinomycetota</taxon>
        <taxon>Actinomycetes</taxon>
        <taxon>Streptosporangiales</taxon>
        <taxon>Streptosporangiaceae</taxon>
        <taxon>Planobispora</taxon>
    </lineage>
</organism>
<evidence type="ECO:0000313" key="3">
    <source>
        <dbReference type="EMBL" id="GIH88355.1"/>
    </source>
</evidence>
<gene>
    <name evidence="3" type="ORF">Pro02_67630</name>
</gene>
<dbReference type="AlphaFoldDB" id="A0A8J3WGB3"/>
<dbReference type="Pfam" id="PF19694">
    <property type="entry name" value="DUF6194"/>
    <property type="match status" value="1"/>
</dbReference>
<feature type="compositionally biased region" description="Low complexity" evidence="1">
    <location>
        <begin position="98"/>
        <end position="112"/>
    </location>
</feature>
<dbReference type="Proteomes" id="UP000655044">
    <property type="component" value="Unassembled WGS sequence"/>
</dbReference>
<evidence type="ECO:0000313" key="4">
    <source>
        <dbReference type="Proteomes" id="UP000655044"/>
    </source>
</evidence>
<evidence type="ECO:0000259" key="2">
    <source>
        <dbReference type="Pfam" id="PF19694"/>
    </source>
</evidence>
<dbReference type="InterPro" id="IPR045676">
    <property type="entry name" value="DUF6194"/>
</dbReference>
<evidence type="ECO:0000256" key="1">
    <source>
        <dbReference type="SAM" id="MobiDB-lite"/>
    </source>
</evidence>
<accession>A0A8J3WGB3</accession>
<sequence>MDEIIGFVDGLDGVLTLRPGPGDGSPEIAWGDTFFYYSPDGVVPTTTQPFATVVTKDYPGDETSRLDRPGAFRVNVNAGKEAFVRWTGHAPREPATAGTDPTPGSGSDPTSGSGSGSGSGSDDTVIAHPVYGTVGWLAVVNPGPRTGEATRELLRTAHGLARARYERRAEITGR</sequence>
<feature type="region of interest" description="Disordered" evidence="1">
    <location>
        <begin position="83"/>
        <end position="125"/>
    </location>
</feature>
<reference evidence="3" key="1">
    <citation type="submission" date="2021-01" db="EMBL/GenBank/DDBJ databases">
        <title>Whole genome shotgun sequence of Planobispora rosea NBRC 15558.</title>
        <authorList>
            <person name="Komaki H."/>
            <person name="Tamura T."/>
        </authorList>
    </citation>
    <scope>NUCLEOTIDE SEQUENCE</scope>
    <source>
        <strain evidence="3">NBRC 15558</strain>
    </source>
</reference>
<proteinExistence type="predicted"/>
<keyword evidence="4" id="KW-1185">Reference proteome</keyword>
<name>A0A8J3WGB3_PLARO</name>